<evidence type="ECO:0000256" key="1">
    <source>
        <dbReference type="ARBA" id="ARBA00023015"/>
    </source>
</evidence>
<evidence type="ECO:0000313" key="5">
    <source>
        <dbReference type="EMBL" id="SPM38033.1"/>
    </source>
</evidence>
<dbReference type="SUPFAM" id="SSF46785">
    <property type="entry name" value="Winged helix' DNA-binding domain"/>
    <property type="match status" value="1"/>
</dbReference>
<proteinExistence type="predicted"/>
<keyword evidence="3" id="KW-0804">Transcription</keyword>
<dbReference type="Proteomes" id="UP000240424">
    <property type="component" value="Unassembled WGS sequence"/>
</dbReference>
<keyword evidence="1" id="KW-0805">Transcription regulation</keyword>
<evidence type="ECO:0000256" key="3">
    <source>
        <dbReference type="ARBA" id="ARBA00023163"/>
    </source>
</evidence>
<keyword evidence="2 5" id="KW-0238">DNA-binding</keyword>
<evidence type="ECO:0000313" key="6">
    <source>
        <dbReference type="Proteomes" id="UP000240424"/>
    </source>
</evidence>
<organism evidence="5 6">
    <name type="scientific">Mycobacterium numidiamassiliense</name>
    <dbReference type="NCBI Taxonomy" id="1841861"/>
    <lineage>
        <taxon>Bacteria</taxon>
        <taxon>Bacillati</taxon>
        <taxon>Actinomycetota</taxon>
        <taxon>Actinomycetes</taxon>
        <taxon>Mycobacteriales</taxon>
        <taxon>Mycobacteriaceae</taxon>
        <taxon>Mycobacterium</taxon>
    </lineage>
</organism>
<dbReference type="Gene3D" id="1.10.10.10">
    <property type="entry name" value="Winged helix-like DNA-binding domain superfamily/Winged helix DNA-binding domain"/>
    <property type="match status" value="1"/>
</dbReference>
<dbReference type="InterPro" id="IPR036390">
    <property type="entry name" value="WH_DNA-bd_sf"/>
</dbReference>
<dbReference type="EMBL" id="FUEZ01000003">
    <property type="protein sequence ID" value="SPM38033.1"/>
    <property type="molecule type" value="Genomic_DNA"/>
</dbReference>
<evidence type="ECO:0000256" key="2">
    <source>
        <dbReference type="ARBA" id="ARBA00023125"/>
    </source>
</evidence>
<dbReference type="InterPro" id="IPR036388">
    <property type="entry name" value="WH-like_DNA-bd_sf"/>
</dbReference>
<dbReference type="GO" id="GO:0003677">
    <property type="term" value="F:DNA binding"/>
    <property type="evidence" value="ECO:0007669"/>
    <property type="project" value="UniProtKB-KW"/>
</dbReference>
<dbReference type="Pfam" id="PF01638">
    <property type="entry name" value="HxlR"/>
    <property type="match status" value="1"/>
</dbReference>
<dbReference type="InterPro" id="IPR002577">
    <property type="entry name" value="HTH_HxlR"/>
</dbReference>
<dbReference type="AlphaFoldDB" id="A0A2U3P2P1"/>
<dbReference type="PROSITE" id="PS51118">
    <property type="entry name" value="HTH_HXLR"/>
    <property type="match status" value="1"/>
</dbReference>
<keyword evidence="6" id="KW-1185">Reference proteome</keyword>
<reference evidence="5 6" key="1">
    <citation type="submission" date="2017-01" db="EMBL/GenBank/DDBJ databases">
        <authorList>
            <consortium name="Urmite Genomes"/>
        </authorList>
    </citation>
    <scope>NUCLEOTIDE SEQUENCE [LARGE SCALE GENOMIC DNA]</scope>
    <source>
        <strain evidence="5 6">AB215</strain>
    </source>
</reference>
<name>A0A2U3P2P1_9MYCO</name>
<gene>
    <name evidence="5" type="ORF">MNAB215_208</name>
</gene>
<dbReference type="STRING" id="1841861.GCA_900157365_04410"/>
<feature type="domain" description="HTH hxlR-type" evidence="4">
    <location>
        <begin position="26"/>
        <end position="125"/>
    </location>
</feature>
<dbReference type="PANTHER" id="PTHR33204">
    <property type="entry name" value="TRANSCRIPTIONAL REGULATOR, MARR FAMILY"/>
    <property type="match status" value="1"/>
</dbReference>
<protein>
    <submittedName>
        <fullName evidence="5">DNA-binding transcriptional regulator, HxlR family</fullName>
    </submittedName>
</protein>
<dbReference type="PANTHER" id="PTHR33204:SF18">
    <property type="entry name" value="TRANSCRIPTIONAL REGULATORY PROTEIN"/>
    <property type="match status" value="1"/>
</dbReference>
<dbReference type="RefSeq" id="WP_245830092.1">
    <property type="nucleotide sequence ID" value="NZ_FUEZ01000003.1"/>
</dbReference>
<evidence type="ECO:0000259" key="4">
    <source>
        <dbReference type="PROSITE" id="PS51118"/>
    </source>
</evidence>
<sequence length="166" mass="18452">MDASSDVMTLAGRLADRDSLDISDFCPIEHALTLIGTHSALVLLREAFWGARRFEDLARRAGVTEQIAAKRLKQFVDAGIMTKQPYRPPGQRTRYEYVLTERGRALFPVLVSLIEFGREMQGTSKRLELVHGDGCGAPVVSHVQCAEGHVVPLTETHARIAAKRKR</sequence>
<accession>A0A2U3P2P1</accession>